<reference evidence="2" key="1">
    <citation type="submission" date="2021-11" db="EMBL/GenBank/DDBJ databases">
        <authorList>
            <person name="Schell T."/>
        </authorList>
    </citation>
    <scope>NUCLEOTIDE SEQUENCE</scope>
    <source>
        <strain evidence="2">M5</strain>
    </source>
</reference>
<dbReference type="OrthoDB" id="10401827at2759"/>
<protein>
    <submittedName>
        <fullName evidence="2">Uncharacterized protein</fullName>
    </submittedName>
</protein>
<evidence type="ECO:0000313" key="3">
    <source>
        <dbReference type="Proteomes" id="UP000789390"/>
    </source>
</evidence>
<evidence type="ECO:0000256" key="1">
    <source>
        <dbReference type="SAM" id="MobiDB-lite"/>
    </source>
</evidence>
<gene>
    <name evidence="2" type="ORF">DGAL_LOCUS112</name>
</gene>
<name>A0A8J2RA38_9CRUS</name>
<dbReference type="EMBL" id="CAKKLH010000001">
    <property type="protein sequence ID" value="CAH0098065.1"/>
    <property type="molecule type" value="Genomic_DNA"/>
</dbReference>
<dbReference type="Proteomes" id="UP000789390">
    <property type="component" value="Unassembled WGS sequence"/>
</dbReference>
<feature type="region of interest" description="Disordered" evidence="1">
    <location>
        <begin position="50"/>
        <end position="81"/>
    </location>
</feature>
<dbReference type="AlphaFoldDB" id="A0A8J2RA38"/>
<evidence type="ECO:0000313" key="2">
    <source>
        <dbReference type="EMBL" id="CAH0098065.1"/>
    </source>
</evidence>
<organism evidence="2 3">
    <name type="scientific">Daphnia galeata</name>
    <dbReference type="NCBI Taxonomy" id="27404"/>
    <lineage>
        <taxon>Eukaryota</taxon>
        <taxon>Metazoa</taxon>
        <taxon>Ecdysozoa</taxon>
        <taxon>Arthropoda</taxon>
        <taxon>Crustacea</taxon>
        <taxon>Branchiopoda</taxon>
        <taxon>Diplostraca</taxon>
        <taxon>Cladocera</taxon>
        <taxon>Anomopoda</taxon>
        <taxon>Daphniidae</taxon>
        <taxon>Daphnia</taxon>
    </lineage>
</organism>
<comment type="caution">
    <text evidence="2">The sequence shown here is derived from an EMBL/GenBank/DDBJ whole genome shotgun (WGS) entry which is preliminary data.</text>
</comment>
<proteinExistence type="predicted"/>
<accession>A0A8J2RA38</accession>
<keyword evidence="3" id="KW-1185">Reference proteome</keyword>
<feature type="compositionally biased region" description="Low complexity" evidence="1">
    <location>
        <begin position="62"/>
        <end position="71"/>
    </location>
</feature>
<feature type="compositionally biased region" description="Polar residues" evidence="1">
    <location>
        <begin position="50"/>
        <end position="61"/>
    </location>
</feature>
<sequence length="89" mass="10025">MKKFFDVFRWIALCSMLLFVFFSFKTVSSASLKGDNHSLTAQSLNGVQSNAELRSEGNNKMTTTSSSSTTTQPRNKSLSRRARIHYRIG</sequence>